<comment type="similarity">
    <text evidence="3">Belongs to the major facilitator superfamily. TCR/Tet family.</text>
</comment>
<feature type="transmembrane region" description="Helical" evidence="14">
    <location>
        <begin position="147"/>
        <end position="169"/>
    </location>
</feature>
<dbReference type="PROSITE" id="PS50850">
    <property type="entry name" value="MFS"/>
    <property type="match status" value="1"/>
</dbReference>
<keyword evidence="10 14" id="KW-0472">Membrane</keyword>
<feature type="region of interest" description="Disordered" evidence="13">
    <location>
        <begin position="1"/>
        <end position="20"/>
    </location>
</feature>
<dbReference type="PANTHER" id="PTHR23501">
    <property type="entry name" value="MAJOR FACILITATOR SUPERFAMILY"/>
    <property type="match status" value="1"/>
</dbReference>
<dbReference type="InterPro" id="IPR011701">
    <property type="entry name" value="MFS"/>
</dbReference>
<dbReference type="InterPro" id="IPR036259">
    <property type="entry name" value="MFS_trans_sf"/>
</dbReference>
<evidence type="ECO:0000256" key="12">
    <source>
        <dbReference type="ARBA" id="ARBA00040630"/>
    </source>
</evidence>
<comment type="function">
    <text evidence="1">Resistance to tetracycline by an active tetracycline efflux. This is an energy-dependent process that decreases the accumulation of the antibiotic in whole cells. This protein functions as a metal-tetracycline/H(+) antiporter.</text>
</comment>
<feature type="transmembrane region" description="Helical" evidence="14">
    <location>
        <begin position="232"/>
        <end position="252"/>
    </location>
</feature>
<evidence type="ECO:0000256" key="9">
    <source>
        <dbReference type="ARBA" id="ARBA00023065"/>
    </source>
</evidence>
<keyword evidence="6 14" id="KW-0812">Transmembrane</keyword>
<proteinExistence type="inferred from homology"/>
<evidence type="ECO:0000313" key="17">
    <source>
        <dbReference type="Proteomes" id="UP001183615"/>
    </source>
</evidence>
<feature type="transmembrane region" description="Helical" evidence="14">
    <location>
        <begin position="59"/>
        <end position="79"/>
    </location>
</feature>
<evidence type="ECO:0000256" key="13">
    <source>
        <dbReference type="SAM" id="MobiDB-lite"/>
    </source>
</evidence>
<feature type="transmembrane region" description="Helical" evidence="14">
    <location>
        <begin position="175"/>
        <end position="193"/>
    </location>
</feature>
<protein>
    <recommendedName>
        <fullName evidence="12">Tetracycline resistance protein</fullName>
    </recommendedName>
</protein>
<dbReference type="Gene3D" id="1.20.1720.10">
    <property type="entry name" value="Multidrug resistance protein D"/>
    <property type="match status" value="1"/>
</dbReference>
<keyword evidence="5" id="KW-1003">Cell membrane</keyword>
<comment type="subcellular location">
    <subcellularLocation>
        <location evidence="2">Cell membrane</location>
        <topology evidence="2">Multi-pass membrane protein</topology>
    </subcellularLocation>
</comment>
<gene>
    <name evidence="16" type="ORF">RM779_14695</name>
</gene>
<keyword evidence="7" id="KW-0375">Hydrogen ion transport</keyword>
<feature type="transmembrane region" description="Helical" evidence="14">
    <location>
        <begin position="272"/>
        <end position="294"/>
    </location>
</feature>
<organism evidence="16 17">
    <name type="scientific">Streptomyces johnsoniae</name>
    <dbReference type="NCBI Taxonomy" id="3075532"/>
    <lineage>
        <taxon>Bacteria</taxon>
        <taxon>Bacillati</taxon>
        <taxon>Actinomycetota</taxon>
        <taxon>Actinomycetes</taxon>
        <taxon>Kitasatosporales</taxon>
        <taxon>Streptomycetaceae</taxon>
        <taxon>Streptomyces</taxon>
    </lineage>
</organism>
<evidence type="ECO:0000256" key="6">
    <source>
        <dbReference type="ARBA" id="ARBA00022692"/>
    </source>
</evidence>
<keyword evidence="4" id="KW-0813">Transport</keyword>
<feature type="transmembrane region" description="Helical" evidence="14">
    <location>
        <begin position="306"/>
        <end position="326"/>
    </location>
</feature>
<dbReference type="Gene3D" id="1.20.1250.20">
    <property type="entry name" value="MFS general substrate transporter like domains"/>
    <property type="match status" value="1"/>
</dbReference>
<feature type="transmembrane region" description="Helical" evidence="14">
    <location>
        <begin position="425"/>
        <end position="446"/>
    </location>
</feature>
<sequence length="461" mass="45466">MSTRSAVSPTAAPPRSGSLSARSAGLRYGALFGPAVFGVTAAGVALPDVSASLDATPSAVAWVLTAHALALGVGTALFGRLSDSRGLRTSLLLGSLVLAVGAAVCLLAPNLGVLVAGRFVLALGSGAMTSGAVTLSASAEAADRPKVLAGFGATMAVFSASATLAGGVFTEWVTWRVALVLPALSLIAVPLCLRPAAARQGSGRPLDLPGATLLTVAATSFLLLIQASALEIAAGLVVVLAVALVLSVVLLARRVRTVPASFVPRRLVGDNLYLRTAVTGVGVYAGLFAAMYAVPQILVQEHGWSVLAVGTWLLPGAVVGAVLSRLAGRLPAAGGGSVLLALIACAMAATLASALGTENAALPVIGASLGFAAFAVTQVVSTALMSARVEPALRGGAMGLLNLTFFVGGGVGSATAGALAKSVSLYTTLGLVAGFPLLAAAFAVTLTGHGGPRGSKAPQAR</sequence>
<reference evidence="17" key="1">
    <citation type="submission" date="2023-07" db="EMBL/GenBank/DDBJ databases">
        <title>30 novel species of actinomycetes from the DSMZ collection.</title>
        <authorList>
            <person name="Nouioui I."/>
        </authorList>
    </citation>
    <scope>NUCLEOTIDE SEQUENCE [LARGE SCALE GENOMIC DNA]</scope>
    <source>
        <strain evidence="17">DSM 41886</strain>
    </source>
</reference>
<feature type="transmembrane region" description="Helical" evidence="14">
    <location>
        <begin position="25"/>
        <end position="47"/>
    </location>
</feature>
<dbReference type="PANTHER" id="PTHR23501:SF188">
    <property type="entry name" value="TETRACYCLINE RESISTANCE PROTEIN"/>
    <property type="match status" value="1"/>
</dbReference>
<feature type="transmembrane region" description="Helical" evidence="14">
    <location>
        <begin position="115"/>
        <end position="135"/>
    </location>
</feature>
<evidence type="ECO:0000256" key="1">
    <source>
        <dbReference type="ARBA" id="ARBA00003279"/>
    </source>
</evidence>
<feature type="transmembrane region" description="Helical" evidence="14">
    <location>
        <begin position="361"/>
        <end position="385"/>
    </location>
</feature>
<dbReference type="EMBL" id="JAVREV010000007">
    <property type="protein sequence ID" value="MDT0443828.1"/>
    <property type="molecule type" value="Genomic_DNA"/>
</dbReference>
<dbReference type="PRINTS" id="PR01036">
    <property type="entry name" value="TCRTETB"/>
</dbReference>
<evidence type="ECO:0000256" key="5">
    <source>
        <dbReference type="ARBA" id="ARBA00022475"/>
    </source>
</evidence>
<evidence type="ECO:0000313" key="16">
    <source>
        <dbReference type="EMBL" id="MDT0443828.1"/>
    </source>
</evidence>
<evidence type="ECO:0000256" key="11">
    <source>
        <dbReference type="ARBA" id="ARBA00023251"/>
    </source>
</evidence>
<evidence type="ECO:0000256" key="4">
    <source>
        <dbReference type="ARBA" id="ARBA00022449"/>
    </source>
</evidence>
<keyword evidence="4" id="KW-0050">Antiport</keyword>
<keyword evidence="17" id="KW-1185">Reference proteome</keyword>
<feature type="transmembrane region" description="Helical" evidence="14">
    <location>
        <begin position="91"/>
        <end position="109"/>
    </location>
</feature>
<evidence type="ECO:0000256" key="14">
    <source>
        <dbReference type="SAM" id="Phobius"/>
    </source>
</evidence>
<comment type="caution">
    <text evidence="16">The sequence shown here is derived from an EMBL/GenBank/DDBJ whole genome shotgun (WGS) entry which is preliminary data.</text>
</comment>
<name>A0ABU2S4B6_9ACTN</name>
<feature type="transmembrane region" description="Helical" evidence="14">
    <location>
        <begin position="338"/>
        <end position="355"/>
    </location>
</feature>
<dbReference type="RefSeq" id="WP_311618133.1">
    <property type="nucleotide sequence ID" value="NZ_JAVREV010000007.1"/>
</dbReference>
<dbReference type="InterPro" id="IPR020846">
    <property type="entry name" value="MFS_dom"/>
</dbReference>
<keyword evidence="11" id="KW-0046">Antibiotic resistance</keyword>
<evidence type="ECO:0000256" key="7">
    <source>
        <dbReference type="ARBA" id="ARBA00022781"/>
    </source>
</evidence>
<accession>A0ABU2S4B6</accession>
<keyword evidence="9" id="KW-0406">Ion transport</keyword>
<evidence type="ECO:0000259" key="15">
    <source>
        <dbReference type="PROSITE" id="PS50850"/>
    </source>
</evidence>
<evidence type="ECO:0000256" key="10">
    <source>
        <dbReference type="ARBA" id="ARBA00023136"/>
    </source>
</evidence>
<feature type="transmembrane region" description="Helical" evidence="14">
    <location>
        <begin position="397"/>
        <end position="419"/>
    </location>
</feature>
<evidence type="ECO:0000256" key="8">
    <source>
        <dbReference type="ARBA" id="ARBA00022989"/>
    </source>
</evidence>
<evidence type="ECO:0000256" key="3">
    <source>
        <dbReference type="ARBA" id="ARBA00007520"/>
    </source>
</evidence>
<evidence type="ECO:0000256" key="2">
    <source>
        <dbReference type="ARBA" id="ARBA00004651"/>
    </source>
</evidence>
<feature type="transmembrane region" description="Helical" evidence="14">
    <location>
        <begin position="205"/>
        <end position="226"/>
    </location>
</feature>
<keyword evidence="8 14" id="KW-1133">Transmembrane helix</keyword>
<dbReference type="Pfam" id="PF07690">
    <property type="entry name" value="MFS_1"/>
    <property type="match status" value="1"/>
</dbReference>
<dbReference type="SUPFAM" id="SSF103473">
    <property type="entry name" value="MFS general substrate transporter"/>
    <property type="match status" value="1"/>
</dbReference>
<feature type="domain" description="Major facilitator superfamily (MFS) profile" evidence="15">
    <location>
        <begin position="22"/>
        <end position="451"/>
    </location>
</feature>
<dbReference type="Proteomes" id="UP001183615">
    <property type="component" value="Unassembled WGS sequence"/>
</dbReference>